<feature type="domain" description="GIY-YIG" evidence="2">
    <location>
        <begin position="237"/>
        <end position="273"/>
    </location>
</feature>
<protein>
    <recommendedName>
        <fullName evidence="2">GIY-YIG domain-containing protein</fullName>
    </recommendedName>
</protein>
<feature type="transmembrane region" description="Helical" evidence="1">
    <location>
        <begin position="15"/>
        <end position="35"/>
    </location>
</feature>
<feature type="transmembrane region" description="Helical" evidence="1">
    <location>
        <begin position="47"/>
        <end position="69"/>
    </location>
</feature>
<feature type="non-terminal residue" evidence="3">
    <location>
        <position position="307"/>
    </location>
</feature>
<accession>A0A0B7BUM1</accession>
<dbReference type="InterPro" id="IPR000305">
    <property type="entry name" value="GIY-YIG_endonuc"/>
</dbReference>
<keyword evidence="1" id="KW-0812">Transmembrane</keyword>
<dbReference type="EMBL" id="HACG01049191">
    <property type="protein sequence ID" value="CEK96056.1"/>
    <property type="molecule type" value="Transcribed_RNA"/>
</dbReference>
<sequence length="307" mass="34934">KPICHASLPSSMPSILLFGSPLTSLPPVSIFLTSLSPSAYPLSLHQYITSLLMHIVFSFILLPIPGLVVTLCHSRSSYAFVAFVVRTMLDFFRRRLYPERVLVSAMHRVQKITRQQALTSQHRTTNSDRVKLILTYHPHSSLVKNVLFRHLSLLRSDPETRSVFPNYPLVSYRRDRSLKDMLVHSRLKSNIQTHFGTVQCGRRRCNTCAYVIQTRTVSFPLATFLIDDGFTCESRNLIYAIICKRCNKAYIGETGKRLSDRFAQHLRDIRQCSVTPVATHFNDTGHLGAHDVQVTAIRSCSSDDRSR</sequence>
<dbReference type="PANTHER" id="PTHR21301:SF12">
    <property type="match status" value="1"/>
</dbReference>
<gene>
    <name evidence="3" type="primary">ORF210173</name>
</gene>
<organism evidence="3">
    <name type="scientific">Arion vulgaris</name>
    <dbReference type="NCBI Taxonomy" id="1028688"/>
    <lineage>
        <taxon>Eukaryota</taxon>
        <taxon>Metazoa</taxon>
        <taxon>Spiralia</taxon>
        <taxon>Lophotrochozoa</taxon>
        <taxon>Mollusca</taxon>
        <taxon>Gastropoda</taxon>
        <taxon>Heterobranchia</taxon>
        <taxon>Euthyneura</taxon>
        <taxon>Panpulmonata</taxon>
        <taxon>Eupulmonata</taxon>
        <taxon>Stylommatophora</taxon>
        <taxon>Helicina</taxon>
        <taxon>Arionoidea</taxon>
        <taxon>Arionidae</taxon>
        <taxon>Arion</taxon>
    </lineage>
</organism>
<proteinExistence type="predicted"/>
<reference evidence="3" key="1">
    <citation type="submission" date="2014-12" db="EMBL/GenBank/DDBJ databases">
        <title>Insight into the proteome of Arion vulgaris.</title>
        <authorList>
            <person name="Aradska J."/>
            <person name="Bulat T."/>
            <person name="Smidak R."/>
            <person name="Sarate P."/>
            <person name="Gangsoo J."/>
            <person name="Sialana F."/>
            <person name="Bilban M."/>
            <person name="Lubec G."/>
        </authorList>
    </citation>
    <scope>NUCLEOTIDE SEQUENCE</scope>
    <source>
        <tissue evidence="3">Skin</tissue>
    </source>
</reference>
<name>A0A0B7BUM1_9EUPU</name>
<dbReference type="Gene3D" id="3.40.1440.10">
    <property type="entry name" value="GIY-YIG endonuclease"/>
    <property type="match status" value="1"/>
</dbReference>
<dbReference type="InterPro" id="IPR035901">
    <property type="entry name" value="GIY-YIG_endonuc_sf"/>
</dbReference>
<keyword evidence="1" id="KW-1133">Transmembrane helix</keyword>
<feature type="non-terminal residue" evidence="3">
    <location>
        <position position="1"/>
    </location>
</feature>
<dbReference type="PANTHER" id="PTHR21301">
    <property type="entry name" value="REVERSE TRANSCRIPTASE"/>
    <property type="match status" value="1"/>
</dbReference>
<evidence type="ECO:0000259" key="2">
    <source>
        <dbReference type="Pfam" id="PF01541"/>
    </source>
</evidence>
<keyword evidence="1" id="KW-0472">Membrane</keyword>
<dbReference type="Pfam" id="PF01541">
    <property type="entry name" value="GIY-YIG"/>
    <property type="match status" value="1"/>
</dbReference>
<evidence type="ECO:0000313" key="3">
    <source>
        <dbReference type="EMBL" id="CEK96056.1"/>
    </source>
</evidence>
<dbReference type="AlphaFoldDB" id="A0A0B7BUM1"/>
<evidence type="ECO:0000256" key="1">
    <source>
        <dbReference type="SAM" id="Phobius"/>
    </source>
</evidence>